<evidence type="ECO:0000313" key="2">
    <source>
        <dbReference type="Proteomes" id="UP000735302"/>
    </source>
</evidence>
<dbReference type="AlphaFoldDB" id="A0AAV3YBN7"/>
<proteinExistence type="predicted"/>
<reference evidence="1 2" key="1">
    <citation type="journal article" date="2021" name="Elife">
        <title>Chloroplast acquisition without the gene transfer in kleptoplastic sea slugs, Plakobranchus ocellatus.</title>
        <authorList>
            <person name="Maeda T."/>
            <person name="Takahashi S."/>
            <person name="Yoshida T."/>
            <person name="Shimamura S."/>
            <person name="Takaki Y."/>
            <person name="Nagai Y."/>
            <person name="Toyoda A."/>
            <person name="Suzuki Y."/>
            <person name="Arimoto A."/>
            <person name="Ishii H."/>
            <person name="Satoh N."/>
            <person name="Nishiyama T."/>
            <person name="Hasebe M."/>
            <person name="Maruyama T."/>
            <person name="Minagawa J."/>
            <person name="Obokata J."/>
            <person name="Shigenobu S."/>
        </authorList>
    </citation>
    <scope>NUCLEOTIDE SEQUENCE [LARGE SCALE GENOMIC DNA]</scope>
</reference>
<dbReference type="Proteomes" id="UP000735302">
    <property type="component" value="Unassembled WGS sequence"/>
</dbReference>
<name>A0AAV3YBN7_9GAST</name>
<accession>A0AAV3YBN7</accession>
<sequence length="91" mass="10572">MASKTFKFRPTFLNRFLQISRPVRLPCTTKAPFTTDVSHFITFHERYRLGLLYIASPQQGDLRRQKGPCRSQGGLTSHCATDAPERYRQLR</sequence>
<protein>
    <submittedName>
        <fullName evidence="1">Uncharacterized protein</fullName>
    </submittedName>
</protein>
<comment type="caution">
    <text evidence="1">The sequence shown here is derived from an EMBL/GenBank/DDBJ whole genome shotgun (WGS) entry which is preliminary data.</text>
</comment>
<dbReference type="EMBL" id="BLXT01001321">
    <property type="protein sequence ID" value="GFN84740.1"/>
    <property type="molecule type" value="Genomic_DNA"/>
</dbReference>
<keyword evidence="2" id="KW-1185">Reference proteome</keyword>
<evidence type="ECO:0000313" key="1">
    <source>
        <dbReference type="EMBL" id="GFN84740.1"/>
    </source>
</evidence>
<gene>
    <name evidence="1" type="ORF">PoB_001124600</name>
</gene>
<organism evidence="1 2">
    <name type="scientific">Plakobranchus ocellatus</name>
    <dbReference type="NCBI Taxonomy" id="259542"/>
    <lineage>
        <taxon>Eukaryota</taxon>
        <taxon>Metazoa</taxon>
        <taxon>Spiralia</taxon>
        <taxon>Lophotrochozoa</taxon>
        <taxon>Mollusca</taxon>
        <taxon>Gastropoda</taxon>
        <taxon>Heterobranchia</taxon>
        <taxon>Euthyneura</taxon>
        <taxon>Panpulmonata</taxon>
        <taxon>Sacoglossa</taxon>
        <taxon>Placobranchoidea</taxon>
        <taxon>Plakobranchidae</taxon>
        <taxon>Plakobranchus</taxon>
    </lineage>
</organism>